<dbReference type="Gene3D" id="1.10.3430.10">
    <property type="entry name" value="Ammonium transporter AmtB like domains"/>
    <property type="match status" value="1"/>
</dbReference>
<keyword evidence="3 6" id="KW-0812">Transmembrane</keyword>
<comment type="subcellular location">
    <subcellularLocation>
        <location evidence="1">Membrane</location>
        <topology evidence="1">Multi-pass membrane protein</topology>
    </subcellularLocation>
</comment>
<keyword evidence="4 6" id="KW-1133">Transmembrane helix</keyword>
<evidence type="ECO:0000256" key="3">
    <source>
        <dbReference type="ARBA" id="ARBA00022692"/>
    </source>
</evidence>
<dbReference type="InterPro" id="IPR024041">
    <property type="entry name" value="NH4_transpt_AmtB-like_dom"/>
</dbReference>
<protein>
    <recommendedName>
        <fullName evidence="7">Ammonium transporter AmtB-like domain-containing protein</fullName>
    </recommendedName>
</protein>
<feature type="transmembrane region" description="Helical" evidence="6">
    <location>
        <begin position="144"/>
        <end position="161"/>
    </location>
</feature>
<feature type="domain" description="Ammonium transporter AmtB-like" evidence="7">
    <location>
        <begin position="19"/>
        <end position="383"/>
    </location>
</feature>
<evidence type="ECO:0000313" key="8">
    <source>
        <dbReference type="Proteomes" id="UP000887575"/>
    </source>
</evidence>
<dbReference type="PANTHER" id="PTHR11730">
    <property type="entry name" value="AMMONIUM TRANSPORTER"/>
    <property type="match status" value="1"/>
</dbReference>
<evidence type="ECO:0000256" key="5">
    <source>
        <dbReference type="ARBA" id="ARBA00023136"/>
    </source>
</evidence>
<comment type="similarity">
    <text evidence="2">Belongs to the ammonium transporter (TC 2.A.49) family. Rh subfamily.</text>
</comment>
<dbReference type="PANTHER" id="PTHR11730:SF60">
    <property type="entry name" value="RH50, ISOFORM D"/>
    <property type="match status" value="1"/>
</dbReference>
<evidence type="ECO:0000313" key="9">
    <source>
        <dbReference type="WBParaSite" id="MBELARI_LOCUS12800"/>
    </source>
</evidence>
<feature type="transmembrane region" description="Helical" evidence="6">
    <location>
        <begin position="301"/>
        <end position="321"/>
    </location>
</feature>
<dbReference type="SUPFAM" id="SSF111352">
    <property type="entry name" value="Ammonium transporter"/>
    <property type="match status" value="1"/>
</dbReference>
<dbReference type="InterPro" id="IPR002229">
    <property type="entry name" value="RhesusRHD"/>
</dbReference>
<dbReference type="GO" id="GO:0005886">
    <property type="term" value="C:plasma membrane"/>
    <property type="evidence" value="ECO:0007669"/>
    <property type="project" value="InterPro"/>
</dbReference>
<dbReference type="Pfam" id="PF00909">
    <property type="entry name" value="Ammonium_transp"/>
    <property type="match status" value="1"/>
</dbReference>
<dbReference type="InterPro" id="IPR029020">
    <property type="entry name" value="Ammonium/urea_transptr"/>
</dbReference>
<sequence>MPEKGENNAEEDSIPFTKIYSMYQDTHVMIFIGFGFLMTFLRRYGFSALSLNLLLAVISIEWSLIVRGFFSDHFRDHGKFAIKLESLLSADFSAAVVLISMGVMLGKFTPMQYILMTVIEIPVAVVIEWIVISKLKINDAGGSIILHTFGAYFGLACSWAFRKPIQRTHKHEGSIYHSDQLAMIGSIFLWICWPSFNAATSDPQDGRERAVLNTVISLVGSTIATFLVSQAVDHQRKFDMVTIANSTLAGGVAIGTVANVVLTPVFSLLIGFIAGTVSVIGYKFLTPYLTNRFGLHDTCGVHNLHGMPGLIAGISSVLVVVNPEGKYGNSIAELYDGVRTTMNGESGFVYGVQAIHQLIALLIVVCASIVAGLLTGFFLRLRFIRQIRDDEHFSDADFFETPHDFEILTNGKSE</sequence>
<reference evidence="9" key="1">
    <citation type="submission" date="2024-02" db="UniProtKB">
        <authorList>
            <consortium name="WormBaseParasite"/>
        </authorList>
    </citation>
    <scope>IDENTIFICATION</scope>
</reference>
<feature type="transmembrane region" description="Helical" evidence="6">
    <location>
        <begin position="210"/>
        <end position="228"/>
    </location>
</feature>
<proteinExistence type="inferred from homology"/>
<dbReference type="GO" id="GO:0097272">
    <property type="term" value="P:ammonium homeostasis"/>
    <property type="evidence" value="ECO:0007669"/>
    <property type="project" value="TreeGrafter"/>
</dbReference>
<dbReference type="AlphaFoldDB" id="A0AAF3EFN8"/>
<feature type="transmembrane region" description="Helical" evidence="6">
    <location>
        <begin position="181"/>
        <end position="198"/>
    </location>
</feature>
<feature type="transmembrane region" description="Helical" evidence="6">
    <location>
        <begin position="86"/>
        <end position="106"/>
    </location>
</feature>
<evidence type="ECO:0000259" key="7">
    <source>
        <dbReference type="Pfam" id="PF00909"/>
    </source>
</evidence>
<accession>A0AAF3EFN8</accession>
<name>A0AAF3EFN8_9BILA</name>
<feature type="transmembrane region" description="Helical" evidence="6">
    <location>
        <begin position="240"/>
        <end position="262"/>
    </location>
</feature>
<dbReference type="GO" id="GO:0008519">
    <property type="term" value="F:ammonium channel activity"/>
    <property type="evidence" value="ECO:0007669"/>
    <property type="project" value="InterPro"/>
</dbReference>
<feature type="transmembrane region" description="Helical" evidence="6">
    <location>
        <begin position="20"/>
        <end position="41"/>
    </location>
</feature>
<feature type="transmembrane region" description="Helical" evidence="6">
    <location>
        <begin position="113"/>
        <end position="132"/>
    </location>
</feature>
<dbReference type="PRINTS" id="PR00342">
    <property type="entry name" value="RHESUSRHD"/>
</dbReference>
<feature type="transmembrane region" description="Helical" evidence="6">
    <location>
        <begin position="268"/>
        <end position="289"/>
    </location>
</feature>
<feature type="transmembrane region" description="Helical" evidence="6">
    <location>
        <begin position="358"/>
        <end position="379"/>
    </location>
</feature>
<evidence type="ECO:0000256" key="4">
    <source>
        <dbReference type="ARBA" id="ARBA00022989"/>
    </source>
</evidence>
<feature type="transmembrane region" description="Helical" evidence="6">
    <location>
        <begin position="48"/>
        <end position="66"/>
    </location>
</feature>
<keyword evidence="5 6" id="KW-0472">Membrane</keyword>
<evidence type="ECO:0000256" key="2">
    <source>
        <dbReference type="ARBA" id="ARBA00011036"/>
    </source>
</evidence>
<organism evidence="8 9">
    <name type="scientific">Mesorhabditis belari</name>
    <dbReference type="NCBI Taxonomy" id="2138241"/>
    <lineage>
        <taxon>Eukaryota</taxon>
        <taxon>Metazoa</taxon>
        <taxon>Ecdysozoa</taxon>
        <taxon>Nematoda</taxon>
        <taxon>Chromadorea</taxon>
        <taxon>Rhabditida</taxon>
        <taxon>Rhabditina</taxon>
        <taxon>Rhabditomorpha</taxon>
        <taxon>Rhabditoidea</taxon>
        <taxon>Rhabditidae</taxon>
        <taxon>Mesorhabditinae</taxon>
        <taxon>Mesorhabditis</taxon>
    </lineage>
</organism>
<dbReference type="Proteomes" id="UP000887575">
    <property type="component" value="Unassembled WGS sequence"/>
</dbReference>
<dbReference type="WBParaSite" id="MBELARI_LOCUS12800">
    <property type="protein sequence ID" value="MBELARI_LOCUS12800"/>
    <property type="gene ID" value="MBELARI_LOCUS12800"/>
</dbReference>
<evidence type="ECO:0000256" key="1">
    <source>
        <dbReference type="ARBA" id="ARBA00004141"/>
    </source>
</evidence>
<evidence type="ECO:0000256" key="6">
    <source>
        <dbReference type="SAM" id="Phobius"/>
    </source>
</evidence>
<keyword evidence="8" id="KW-1185">Reference proteome</keyword>